<evidence type="ECO:0000256" key="5">
    <source>
        <dbReference type="ARBA" id="ARBA00022989"/>
    </source>
</evidence>
<feature type="transmembrane region" description="Helical" evidence="9">
    <location>
        <begin position="175"/>
        <end position="199"/>
    </location>
</feature>
<dbReference type="EMBL" id="VTOX01000001">
    <property type="protein sequence ID" value="NKE64449.1"/>
    <property type="molecule type" value="Genomic_DNA"/>
</dbReference>
<dbReference type="PANTHER" id="PTHR43448:SF2">
    <property type="entry name" value="PROTOHEME IX FARNESYLTRANSFERASE, MITOCHONDRIAL"/>
    <property type="match status" value="1"/>
</dbReference>
<reference evidence="10 11" key="1">
    <citation type="journal article" date="2020" name="Nature">
        <title>Bacterial chemolithoautotrophy via manganese oxidation.</title>
        <authorList>
            <person name="Yu H."/>
            <person name="Leadbetter J.R."/>
        </authorList>
    </citation>
    <scope>NUCLEOTIDE SEQUENCE [LARGE SCALE GENOMIC DNA]</scope>
    <source>
        <strain evidence="10 11">RBP-1</strain>
    </source>
</reference>
<feature type="transmembrane region" description="Helical" evidence="9">
    <location>
        <begin position="53"/>
        <end position="74"/>
    </location>
</feature>
<dbReference type="HAMAP" id="MF_00154">
    <property type="entry name" value="CyoE_CtaB"/>
    <property type="match status" value="1"/>
</dbReference>
<comment type="catalytic activity">
    <reaction evidence="8 9">
        <text>heme b + (2E,6E)-farnesyl diphosphate + H2O = Fe(II)-heme o + diphosphate</text>
        <dbReference type="Rhea" id="RHEA:28070"/>
        <dbReference type="ChEBI" id="CHEBI:15377"/>
        <dbReference type="ChEBI" id="CHEBI:33019"/>
        <dbReference type="ChEBI" id="CHEBI:60344"/>
        <dbReference type="ChEBI" id="CHEBI:60530"/>
        <dbReference type="ChEBI" id="CHEBI:175763"/>
        <dbReference type="EC" id="2.5.1.141"/>
    </reaction>
</comment>
<feature type="transmembrane region" description="Helical" evidence="9">
    <location>
        <begin position="28"/>
        <end position="47"/>
    </location>
</feature>
<organism evidence="10 11">
    <name type="scientific">Ramlibacter lithotrophicus</name>
    <dbReference type="NCBI Taxonomy" id="2606681"/>
    <lineage>
        <taxon>Bacteria</taxon>
        <taxon>Pseudomonadati</taxon>
        <taxon>Pseudomonadota</taxon>
        <taxon>Betaproteobacteria</taxon>
        <taxon>Burkholderiales</taxon>
        <taxon>Comamonadaceae</taxon>
        <taxon>Ramlibacter</taxon>
    </lineage>
</organism>
<dbReference type="EC" id="2.5.1.141" evidence="9"/>
<feature type="transmembrane region" description="Helical" evidence="9">
    <location>
        <begin position="220"/>
        <end position="241"/>
    </location>
</feature>
<evidence type="ECO:0000256" key="7">
    <source>
        <dbReference type="ARBA" id="ARBA00023136"/>
    </source>
</evidence>
<dbReference type="InterPro" id="IPR006369">
    <property type="entry name" value="Protohaem_IX_farnesylTrfase"/>
</dbReference>
<evidence type="ECO:0000313" key="11">
    <source>
        <dbReference type="Proteomes" id="UP000521868"/>
    </source>
</evidence>
<accession>A0A7X6I4V8</accession>
<keyword evidence="2 9" id="KW-1003">Cell membrane</keyword>
<keyword evidence="5 9" id="KW-1133">Transmembrane helix</keyword>
<comment type="similarity">
    <text evidence="9">Belongs to the UbiA prenyltransferase family. Protoheme IX farnesyltransferase subfamily.</text>
</comment>
<dbReference type="InterPro" id="IPR044878">
    <property type="entry name" value="UbiA_sf"/>
</dbReference>
<feature type="transmembrane region" description="Helical" evidence="9">
    <location>
        <begin position="149"/>
        <end position="169"/>
    </location>
</feature>
<evidence type="ECO:0000256" key="1">
    <source>
        <dbReference type="ARBA" id="ARBA00004141"/>
    </source>
</evidence>
<comment type="subcellular location">
    <subcellularLocation>
        <location evidence="9">Cell membrane</location>
        <topology evidence="9">Multi-pass membrane protein</topology>
    </subcellularLocation>
    <subcellularLocation>
        <location evidence="1">Membrane</location>
        <topology evidence="1">Multi-pass membrane protein</topology>
    </subcellularLocation>
</comment>
<dbReference type="Proteomes" id="UP000521868">
    <property type="component" value="Unassembled WGS sequence"/>
</dbReference>
<name>A0A7X6I4V8_9BURK</name>
<dbReference type="Pfam" id="PF01040">
    <property type="entry name" value="UbiA"/>
    <property type="match status" value="1"/>
</dbReference>
<keyword evidence="3 9" id="KW-0808">Transferase</keyword>
<dbReference type="Gene3D" id="1.10.357.140">
    <property type="entry name" value="UbiA prenyltransferase"/>
    <property type="match status" value="1"/>
</dbReference>
<comment type="pathway">
    <text evidence="9">Porphyrin-containing compound metabolism; heme O biosynthesis; heme O from protoheme: step 1/1.</text>
</comment>
<proteinExistence type="inferred from homology"/>
<evidence type="ECO:0000256" key="8">
    <source>
        <dbReference type="ARBA" id="ARBA00047690"/>
    </source>
</evidence>
<feature type="transmembrane region" description="Helical" evidence="9">
    <location>
        <begin position="95"/>
        <end position="118"/>
    </location>
</feature>
<comment type="function">
    <text evidence="9">Converts heme B (protoheme IX) to heme O by substitution of the vinyl group on carbon 2 of heme B porphyrin ring with a hydroxyethyl farnesyl side group.</text>
</comment>
<feature type="transmembrane region" description="Helical" evidence="9">
    <location>
        <begin position="124"/>
        <end position="142"/>
    </location>
</feature>
<gene>
    <name evidence="10" type="primary">cyoE</name>
    <name evidence="9" type="synonym">ctaB</name>
    <name evidence="10" type="ORF">RAMLITH_01330</name>
</gene>
<dbReference type="AlphaFoldDB" id="A0A7X6I4V8"/>
<evidence type="ECO:0000313" key="10">
    <source>
        <dbReference type="EMBL" id="NKE64449.1"/>
    </source>
</evidence>
<evidence type="ECO:0000256" key="3">
    <source>
        <dbReference type="ARBA" id="ARBA00022679"/>
    </source>
</evidence>
<evidence type="ECO:0000256" key="9">
    <source>
        <dbReference type="HAMAP-Rule" id="MF_00154"/>
    </source>
</evidence>
<keyword evidence="4 9" id="KW-0812">Transmembrane</keyword>
<keyword evidence="11" id="KW-1185">Reference proteome</keyword>
<dbReference type="CDD" id="cd13957">
    <property type="entry name" value="PT_UbiA_Cox10"/>
    <property type="match status" value="1"/>
</dbReference>
<dbReference type="InterPro" id="IPR000537">
    <property type="entry name" value="UbiA_prenyltransferase"/>
</dbReference>
<evidence type="ECO:0000256" key="4">
    <source>
        <dbReference type="ARBA" id="ARBA00022692"/>
    </source>
</evidence>
<dbReference type="PANTHER" id="PTHR43448">
    <property type="entry name" value="PROTOHEME IX FARNESYLTRANSFERASE, MITOCHONDRIAL"/>
    <property type="match status" value="1"/>
</dbReference>
<dbReference type="GO" id="GO:0005886">
    <property type="term" value="C:plasma membrane"/>
    <property type="evidence" value="ECO:0007669"/>
    <property type="project" value="UniProtKB-SubCell"/>
</dbReference>
<dbReference type="RefSeq" id="WP_168105536.1">
    <property type="nucleotide sequence ID" value="NZ_VTOX01000001.1"/>
</dbReference>
<dbReference type="GO" id="GO:0008495">
    <property type="term" value="F:protoheme IX farnesyltransferase activity"/>
    <property type="evidence" value="ECO:0007669"/>
    <property type="project" value="UniProtKB-UniRule"/>
</dbReference>
<keyword evidence="7 9" id="KW-0472">Membrane</keyword>
<evidence type="ECO:0000256" key="6">
    <source>
        <dbReference type="ARBA" id="ARBA00023133"/>
    </source>
</evidence>
<comment type="caution">
    <text evidence="10">The sequence shown here is derived from an EMBL/GenBank/DDBJ whole genome shotgun (WGS) entry which is preliminary data.</text>
</comment>
<dbReference type="UniPathway" id="UPA00834">
    <property type="reaction ID" value="UER00712"/>
</dbReference>
<protein>
    <recommendedName>
        <fullName evidence="9">Protoheme IX farnesyltransferase</fullName>
        <ecNumber evidence="9">2.5.1.141</ecNumber>
    </recommendedName>
    <alternativeName>
        <fullName evidence="9">Heme B farnesyltransferase</fullName>
    </alternativeName>
    <alternativeName>
        <fullName evidence="9">Heme O synthase</fullName>
    </alternativeName>
</protein>
<dbReference type="GO" id="GO:0048034">
    <property type="term" value="P:heme O biosynthetic process"/>
    <property type="evidence" value="ECO:0007669"/>
    <property type="project" value="UniProtKB-UniRule"/>
</dbReference>
<comment type="miscellaneous">
    <text evidence="9">Carbon 2 of the heme B porphyrin ring is defined according to the Fischer nomenclature.</text>
</comment>
<keyword evidence="6 9" id="KW-0350">Heme biosynthesis</keyword>
<sequence>MNTTTIVRGGHRTAQVARDVLSLFKLRIGVLIMVTALVGLAVTPGAALGPGQVLVLALSVLVASAAAGAFNQYVEHESDRLMARTRRRAFVTGALPHHPAWLALIAALLAGAVAAAWFTLNAAAAVYVFLGAFFYAVVYTVWLKRRSAWNIVIGGLAGSFAVLAGGAAADPALGPLPLLLALVLFLWTPPHFWSLAIANSADYEAAGVPMLPVVVGAQRAARIVFYSTVALVAASLLPLAFGAGPVYAIGAAGGGAHFLRKSWLLARAPARATAMGSFFASLVQLSALLVAATIDGLLR</sequence>
<dbReference type="NCBIfam" id="TIGR01473">
    <property type="entry name" value="cyoE_ctaB"/>
    <property type="match status" value="1"/>
</dbReference>
<feature type="transmembrane region" description="Helical" evidence="9">
    <location>
        <begin position="278"/>
        <end position="298"/>
    </location>
</feature>
<evidence type="ECO:0000256" key="2">
    <source>
        <dbReference type="ARBA" id="ARBA00022475"/>
    </source>
</evidence>